<evidence type="ECO:0000313" key="8">
    <source>
        <dbReference type="Proteomes" id="UP000049983"/>
    </source>
</evidence>
<protein>
    <submittedName>
        <fullName evidence="7">Sensor histidine kinase LiaS</fullName>
        <ecNumber evidence="7">2.7.13.3</ecNumber>
    </submittedName>
</protein>
<dbReference type="Pfam" id="PF02518">
    <property type="entry name" value="HATPase_c"/>
    <property type="match status" value="1"/>
</dbReference>
<dbReference type="Gene3D" id="1.20.5.1930">
    <property type="match status" value="1"/>
</dbReference>
<evidence type="ECO:0000256" key="2">
    <source>
        <dbReference type="ARBA" id="ARBA00022777"/>
    </source>
</evidence>
<dbReference type="InterPro" id="IPR003594">
    <property type="entry name" value="HATPase_dom"/>
</dbReference>
<dbReference type="AlphaFoldDB" id="A0A0M7AG43"/>
<keyword evidence="2 7" id="KW-0418">Kinase</keyword>
<feature type="transmembrane region" description="Helical" evidence="5">
    <location>
        <begin position="214"/>
        <end position="234"/>
    </location>
</feature>
<dbReference type="SUPFAM" id="SSF55874">
    <property type="entry name" value="ATPase domain of HSP90 chaperone/DNA topoisomerase II/histidine kinase"/>
    <property type="match status" value="1"/>
</dbReference>
<feature type="transmembrane region" description="Helical" evidence="5">
    <location>
        <begin position="190"/>
        <end position="207"/>
    </location>
</feature>
<dbReference type="RefSeq" id="WP_055116220.1">
    <property type="nucleotide sequence ID" value="NZ_CXWA01000003.1"/>
</dbReference>
<keyword evidence="1 7" id="KW-0808">Transferase</keyword>
<dbReference type="InterPro" id="IPR050482">
    <property type="entry name" value="Sensor_HK_TwoCompSys"/>
</dbReference>
<organism evidence="7 8">
    <name type="scientific">Roseibium album</name>
    <dbReference type="NCBI Taxonomy" id="311410"/>
    <lineage>
        <taxon>Bacteria</taxon>
        <taxon>Pseudomonadati</taxon>
        <taxon>Pseudomonadota</taxon>
        <taxon>Alphaproteobacteria</taxon>
        <taxon>Hyphomicrobiales</taxon>
        <taxon>Stappiaceae</taxon>
        <taxon>Roseibium</taxon>
    </lineage>
</organism>
<dbReference type="GO" id="GO:0000155">
    <property type="term" value="F:phosphorelay sensor kinase activity"/>
    <property type="evidence" value="ECO:0007669"/>
    <property type="project" value="InterPro"/>
</dbReference>
<feature type="transmembrane region" description="Helical" evidence="5">
    <location>
        <begin position="362"/>
        <end position="381"/>
    </location>
</feature>
<evidence type="ECO:0000259" key="6">
    <source>
        <dbReference type="SMART" id="SM00387"/>
    </source>
</evidence>
<dbReference type="Gene3D" id="3.30.565.10">
    <property type="entry name" value="Histidine kinase-like ATPase, C-terminal domain"/>
    <property type="match status" value="1"/>
</dbReference>
<name>A0A0M7AG43_9HYPH</name>
<keyword evidence="8" id="KW-1185">Reference proteome</keyword>
<dbReference type="GO" id="GO:0016020">
    <property type="term" value="C:membrane"/>
    <property type="evidence" value="ECO:0007669"/>
    <property type="project" value="InterPro"/>
</dbReference>
<dbReference type="GeneID" id="97667815"/>
<dbReference type="GO" id="GO:0046983">
    <property type="term" value="F:protein dimerization activity"/>
    <property type="evidence" value="ECO:0007669"/>
    <property type="project" value="InterPro"/>
</dbReference>
<evidence type="ECO:0000256" key="4">
    <source>
        <dbReference type="SAM" id="Coils"/>
    </source>
</evidence>
<keyword evidence="5" id="KW-0812">Transmembrane</keyword>
<keyword evidence="3" id="KW-0902">Two-component regulatory system</keyword>
<keyword evidence="4" id="KW-0175">Coiled coil</keyword>
<dbReference type="CDD" id="cd16917">
    <property type="entry name" value="HATPase_UhpB-NarQ-NarX-like"/>
    <property type="match status" value="1"/>
</dbReference>
<evidence type="ECO:0000256" key="5">
    <source>
        <dbReference type="SAM" id="Phobius"/>
    </source>
</evidence>
<dbReference type="Proteomes" id="UP000049983">
    <property type="component" value="Unassembled WGS sequence"/>
</dbReference>
<dbReference type="InterPro" id="IPR011712">
    <property type="entry name" value="Sig_transdc_His_kin_sub3_dim/P"/>
</dbReference>
<dbReference type="STRING" id="311410.LA5095_02982"/>
<gene>
    <name evidence="7" type="primary">liaS</name>
    <name evidence="7" type="ORF">LA5096_00351</name>
</gene>
<proteinExistence type="predicted"/>
<evidence type="ECO:0000313" key="7">
    <source>
        <dbReference type="EMBL" id="CTQ64350.1"/>
    </source>
</evidence>
<evidence type="ECO:0000256" key="1">
    <source>
        <dbReference type="ARBA" id="ARBA00022679"/>
    </source>
</evidence>
<feature type="transmembrane region" description="Helical" evidence="5">
    <location>
        <begin position="303"/>
        <end position="321"/>
    </location>
</feature>
<keyword evidence="5" id="KW-1133">Transmembrane helix</keyword>
<reference evidence="8" key="1">
    <citation type="submission" date="2015-07" db="EMBL/GenBank/DDBJ databases">
        <authorList>
            <person name="Rodrigo-Torres Lidia"/>
            <person name="Arahal R.David."/>
        </authorList>
    </citation>
    <scope>NUCLEOTIDE SEQUENCE [LARGE SCALE GENOMIC DNA]</scope>
    <source>
        <strain evidence="8">CECT 5096</strain>
    </source>
</reference>
<sequence length="617" mass="68974">MNTSANNKTVWQHPVVLFLWALGTILITLVLAFEMLPLPQGVAPLTTMTFQQGAAQDQQTEVALPDNWRSHPERPAEAGVYRSEFRYRTGDGRWGVYVPNYSGQITVRVNGTELSTGGLLSGDLIPDQSIPYFALFSGGTLKPGINQLEIDMTPGGKLVGFLSDVYIGPSSLLRNSFEWHYLRAVRLPELIVFWQLLLALLLLILWISRKHEPAALYCAILLLFSSLHGIPIYLPSSVDISHAIALLGYVVNFWLTVIGLLFNISLANRKLPFPAWYLFVLPALSTIGFLVLPSPVFDYLDRFIVVPFSLVIVCWTIFVLVRAAIWQRSWECALLLIAALCSCGLVVHDTLIIANVTPDSNFLHFRIVYILILPSLSVIFFQRLIHSMNHVDDLVSTLEERIADKENQLRETFSQRQILEGKQALHDERRRIMRDVHDGLGGQLMSIIAMSRMGESNPDQIETSAQAALEELRMLIGSLDVENDISGMLGTFRERAEQQLALHDIELDWQMIDIPAIEGLNPSRALNILRILQEATTNAVKHSGASKVKVRFSLQAEPRQMLKINIEDDGRGFRHAANNGHGLKNIRSRASELDGSLDIVSTSDGTVVSFTMPISLH</sequence>
<dbReference type="PANTHER" id="PTHR24421">
    <property type="entry name" value="NITRATE/NITRITE SENSOR PROTEIN NARX-RELATED"/>
    <property type="match status" value="1"/>
</dbReference>
<dbReference type="EC" id="2.7.13.3" evidence="7"/>
<dbReference type="SMART" id="SM00387">
    <property type="entry name" value="HATPase_c"/>
    <property type="match status" value="1"/>
</dbReference>
<keyword evidence="5" id="KW-0472">Membrane</keyword>
<dbReference type="PANTHER" id="PTHR24421:SF58">
    <property type="entry name" value="SIGNAL TRANSDUCTION HISTIDINE-PROTEIN KINASE_PHOSPHATASE UHPB"/>
    <property type="match status" value="1"/>
</dbReference>
<feature type="domain" description="Histidine kinase/HSP90-like ATPase" evidence="6">
    <location>
        <begin position="523"/>
        <end position="616"/>
    </location>
</feature>
<accession>A0A0M7AG43</accession>
<dbReference type="InterPro" id="IPR036890">
    <property type="entry name" value="HATPase_C_sf"/>
</dbReference>
<feature type="transmembrane region" description="Helical" evidence="5">
    <location>
        <begin position="276"/>
        <end position="297"/>
    </location>
</feature>
<feature type="coiled-coil region" evidence="4">
    <location>
        <begin position="388"/>
        <end position="415"/>
    </location>
</feature>
<dbReference type="OrthoDB" id="9778496at2"/>
<dbReference type="Pfam" id="PF07730">
    <property type="entry name" value="HisKA_3"/>
    <property type="match status" value="1"/>
</dbReference>
<evidence type="ECO:0000256" key="3">
    <source>
        <dbReference type="ARBA" id="ARBA00023012"/>
    </source>
</evidence>
<dbReference type="EMBL" id="CXWC01000001">
    <property type="protein sequence ID" value="CTQ64350.1"/>
    <property type="molecule type" value="Genomic_DNA"/>
</dbReference>
<feature type="transmembrane region" description="Helical" evidence="5">
    <location>
        <begin position="240"/>
        <end position="264"/>
    </location>
</feature>
<feature type="transmembrane region" description="Helical" evidence="5">
    <location>
        <begin position="333"/>
        <end position="356"/>
    </location>
</feature>